<dbReference type="EMBL" id="JASOOY020000030">
    <property type="protein sequence ID" value="MEO3717537.1"/>
    <property type="molecule type" value="Genomic_DNA"/>
</dbReference>
<dbReference type="InterPro" id="IPR011055">
    <property type="entry name" value="Dup_hybrid_motif"/>
</dbReference>
<proteinExistence type="predicted"/>
<dbReference type="GO" id="GO:0004222">
    <property type="term" value="F:metalloendopeptidase activity"/>
    <property type="evidence" value="ECO:0007669"/>
    <property type="project" value="TreeGrafter"/>
</dbReference>
<dbReference type="InterPro" id="IPR016047">
    <property type="entry name" value="M23ase_b-sheet_dom"/>
</dbReference>
<dbReference type="EC" id="3.4.-.-" evidence="4"/>
<keyword evidence="1 2" id="KW-0732">Signal</keyword>
<sequence>MTTKQSFRRSLMRTLALFVLAVALTTPPSPPTATGEPVSTIAHTFPVHGKVLRDYAPPEKRWQPGHRGVDLDASPGQPIRASAPGVVHFAGSIAGMTSVSIMHADGIRTTYQPIDTALEKGDRVAAGQVIGHLVVSANHPEPGLHWGALRGKDYLNPLDLIQRRPIVLKPVRS</sequence>
<gene>
    <name evidence="4" type="ORF">QP460_008045</name>
</gene>
<evidence type="ECO:0000259" key="3">
    <source>
        <dbReference type="Pfam" id="PF01551"/>
    </source>
</evidence>
<dbReference type="InterPro" id="IPR050570">
    <property type="entry name" value="Cell_wall_metabolism_enzyme"/>
</dbReference>
<reference evidence="4" key="2">
    <citation type="submission" date="2024-05" db="EMBL/GenBank/DDBJ databases">
        <authorList>
            <person name="Wolfe A."/>
        </authorList>
    </citation>
    <scope>NUCLEOTIDE SEQUENCE</scope>
    <source>
        <strain evidence="4">UMB1064</strain>
    </source>
</reference>
<name>A0AAW9SUR3_CORAY</name>
<dbReference type="CDD" id="cd12797">
    <property type="entry name" value="M23_peptidase"/>
    <property type="match status" value="1"/>
</dbReference>
<dbReference type="SUPFAM" id="SSF51261">
    <property type="entry name" value="Duplicated hybrid motif"/>
    <property type="match status" value="1"/>
</dbReference>
<dbReference type="Gene3D" id="2.70.70.10">
    <property type="entry name" value="Glucose Permease (Domain IIA)"/>
    <property type="match status" value="1"/>
</dbReference>
<reference evidence="4" key="1">
    <citation type="submission" date="2023-05" db="EMBL/GenBank/DDBJ databases">
        <authorList>
            <person name="Du J."/>
        </authorList>
    </citation>
    <scope>NUCLEOTIDE SEQUENCE</scope>
    <source>
        <strain evidence="4">UMB1064</strain>
    </source>
</reference>
<protein>
    <submittedName>
        <fullName evidence="4">M23 family metallopeptidase</fullName>
        <ecNumber evidence="4">3.4.-.-</ecNumber>
    </submittedName>
</protein>
<dbReference type="PANTHER" id="PTHR21666:SF289">
    <property type="entry name" value="L-ALA--D-GLU ENDOPEPTIDASE"/>
    <property type="match status" value="1"/>
</dbReference>
<keyword evidence="4" id="KW-0378">Hydrolase</keyword>
<dbReference type="AlphaFoldDB" id="A0AAW9SUR3"/>
<evidence type="ECO:0000313" key="4">
    <source>
        <dbReference type="EMBL" id="MEO3717537.1"/>
    </source>
</evidence>
<feature type="signal peptide" evidence="2">
    <location>
        <begin position="1"/>
        <end position="33"/>
    </location>
</feature>
<dbReference type="Pfam" id="PF01551">
    <property type="entry name" value="Peptidase_M23"/>
    <property type="match status" value="1"/>
</dbReference>
<evidence type="ECO:0000256" key="2">
    <source>
        <dbReference type="SAM" id="SignalP"/>
    </source>
</evidence>
<organism evidence="4 5">
    <name type="scientific">Corynebacterium amycolatum</name>
    <dbReference type="NCBI Taxonomy" id="43765"/>
    <lineage>
        <taxon>Bacteria</taxon>
        <taxon>Bacillati</taxon>
        <taxon>Actinomycetota</taxon>
        <taxon>Actinomycetes</taxon>
        <taxon>Mycobacteriales</taxon>
        <taxon>Corynebacteriaceae</taxon>
        <taxon>Corynebacterium</taxon>
    </lineage>
</organism>
<evidence type="ECO:0000256" key="1">
    <source>
        <dbReference type="ARBA" id="ARBA00022729"/>
    </source>
</evidence>
<feature type="chain" id="PRO_5043387483" evidence="2">
    <location>
        <begin position="34"/>
        <end position="173"/>
    </location>
</feature>
<dbReference type="Proteomes" id="UP001223646">
    <property type="component" value="Unassembled WGS sequence"/>
</dbReference>
<accession>A0AAW9SUR3</accession>
<feature type="domain" description="M23ase beta-sheet core" evidence="3">
    <location>
        <begin position="65"/>
        <end position="157"/>
    </location>
</feature>
<dbReference type="RefSeq" id="WP_083327369.1">
    <property type="nucleotide sequence ID" value="NZ_CP065628.1"/>
</dbReference>
<dbReference type="PANTHER" id="PTHR21666">
    <property type="entry name" value="PEPTIDASE-RELATED"/>
    <property type="match status" value="1"/>
</dbReference>
<comment type="caution">
    <text evidence="4">The sequence shown here is derived from an EMBL/GenBank/DDBJ whole genome shotgun (WGS) entry which is preliminary data.</text>
</comment>
<evidence type="ECO:0000313" key="5">
    <source>
        <dbReference type="Proteomes" id="UP001223646"/>
    </source>
</evidence>